<dbReference type="InterPro" id="IPR024977">
    <property type="entry name" value="Apc4-like_WD40_dom"/>
</dbReference>
<dbReference type="InterPro" id="IPR015943">
    <property type="entry name" value="WD40/YVTN_repeat-like_dom_sf"/>
</dbReference>
<dbReference type="Gene3D" id="1.20.960.30">
    <property type="match status" value="1"/>
</dbReference>
<evidence type="ECO:0000256" key="5">
    <source>
        <dbReference type="SAM" id="MobiDB-lite"/>
    </source>
</evidence>
<dbReference type="EMBL" id="JAWDEY010000008">
    <property type="protein sequence ID" value="KAK6590159.1"/>
    <property type="molecule type" value="Genomic_DNA"/>
</dbReference>
<dbReference type="PANTHER" id="PTHR22846">
    <property type="entry name" value="WD40 REPEAT PROTEIN"/>
    <property type="match status" value="1"/>
</dbReference>
<evidence type="ECO:0000256" key="3">
    <source>
        <dbReference type="ARBA" id="ARBA00022737"/>
    </source>
</evidence>
<evidence type="ECO:0000256" key="4">
    <source>
        <dbReference type="ARBA" id="ARBA00023242"/>
    </source>
</evidence>
<comment type="caution">
    <text evidence="7">The sequence shown here is derived from an EMBL/GenBank/DDBJ whole genome shotgun (WGS) entry which is preliminary data.</text>
</comment>
<dbReference type="SUPFAM" id="SSF50978">
    <property type="entry name" value="WD40 repeat-like"/>
    <property type="match status" value="1"/>
</dbReference>
<protein>
    <recommendedName>
        <fullName evidence="6">Anaphase-promoting complex subunit 4-like WD40 domain-containing protein</fullName>
    </recommendedName>
</protein>
<dbReference type="Proteomes" id="UP001311799">
    <property type="component" value="Unassembled WGS sequence"/>
</dbReference>
<evidence type="ECO:0000313" key="8">
    <source>
        <dbReference type="Proteomes" id="UP001311799"/>
    </source>
</evidence>
<keyword evidence="3" id="KW-0677">Repeat</keyword>
<gene>
    <name evidence="7" type="ORF">RS030_172576</name>
</gene>
<dbReference type="PROSITE" id="PS50896">
    <property type="entry name" value="LISH"/>
    <property type="match status" value="1"/>
</dbReference>
<accession>A0AAV9Y046</accession>
<proteinExistence type="predicted"/>
<dbReference type="InterPro" id="IPR045183">
    <property type="entry name" value="Ebi-like"/>
</dbReference>
<dbReference type="AlphaFoldDB" id="A0AAV9Y046"/>
<keyword evidence="2" id="KW-0853">WD repeat</keyword>
<keyword evidence="4" id="KW-0539">Nucleus</keyword>
<keyword evidence="8" id="KW-1185">Reference proteome</keyword>
<evidence type="ECO:0000256" key="1">
    <source>
        <dbReference type="ARBA" id="ARBA00004123"/>
    </source>
</evidence>
<feature type="region of interest" description="Disordered" evidence="5">
    <location>
        <begin position="360"/>
        <end position="400"/>
    </location>
</feature>
<sequence>MKIHLTSDEINLLVYRYLMENGFSHTAFSFNSEANIPKNPFFTTQMDKVPPNALVGFLQKALLYIYLEYHTCDDTGEEIRCEEPFSIFKRHECWCRPLEQVTSSPEVTTGNNTALNSNFIRESHSSSALNNVDDTVEDESTCEVLDGKKGGKAIEEEGAKEECIFNLSGESRSKEINKKSEFVNENELNGVISQPPNKKTKKNKGQVQVQMGCLDINIVANENNTSFEGNVEESSFSCSNIVGGDIDNKDQVYNSCVGASSSNVTSMYSQLGSKIVHEKAAININIDVNSDSQVIEGGNVGVRANHDYREENSNSESIFNEKNSSSLFHTEKELVAKDVKMEVDENRGDDAAVSKKVKTNEDDLNLNENNNNGDDHANINSLNDKGTVKSELNGDNPVENKLSNISHIKLIGQGRKNNGIREVQFSKKPENPNKLVITWEEGCPELWDINTDNSKNCDSTLLPVYKGGNSLAGTAVSMNENYIVIGYENGRVTIFTYSGNEVLSIKGCRDDRESPVVSLKLSNNNNYLAIGDADGHVKILRIKVGNEHNMNRNIKDLELYHYHDHRSAIFGLSWCYNDLYLISGCLEGEIIIYDTINNKIKSFYQEGQILSIKSNFVDEPYFTCIMDGVPYIPIFKVSKTVSSEESLDSTSNINENLKDDGNERLISLDCIYKIKLDEDRENSEDSSINYSHTPLQINFIETLNLNEKLFYIVATSYNVYLFDELCTLVSLKSLINCNDNGDKEIVSIYVDNFHKHIYVGFNDGSINILQISSSNELEIKSVFTSSSCSFLRKIKENDQESCFDNTSCNKNNIGKNIDKLSSNTTTGIGTISINSNGNLVFVGGNIPAVYVFNN</sequence>
<dbReference type="InterPro" id="IPR006594">
    <property type="entry name" value="LisH"/>
</dbReference>
<dbReference type="InterPro" id="IPR036322">
    <property type="entry name" value="WD40_repeat_dom_sf"/>
</dbReference>
<dbReference type="Pfam" id="PF00400">
    <property type="entry name" value="WD40"/>
    <property type="match status" value="1"/>
</dbReference>
<dbReference type="GO" id="GO:0006357">
    <property type="term" value="P:regulation of transcription by RNA polymerase II"/>
    <property type="evidence" value="ECO:0007669"/>
    <property type="project" value="TreeGrafter"/>
</dbReference>
<dbReference type="Pfam" id="PF12894">
    <property type="entry name" value="ANAPC4_WD40"/>
    <property type="match status" value="1"/>
</dbReference>
<evidence type="ECO:0000259" key="6">
    <source>
        <dbReference type="Pfam" id="PF12894"/>
    </source>
</evidence>
<comment type="subcellular location">
    <subcellularLocation>
        <location evidence="1">Nucleus</location>
    </subcellularLocation>
</comment>
<feature type="domain" description="Anaphase-promoting complex subunit 4-like WD40" evidence="6">
    <location>
        <begin position="481"/>
        <end position="546"/>
    </location>
</feature>
<dbReference type="InterPro" id="IPR001680">
    <property type="entry name" value="WD40_rpt"/>
</dbReference>
<dbReference type="GO" id="GO:0003714">
    <property type="term" value="F:transcription corepressor activity"/>
    <property type="evidence" value="ECO:0007669"/>
    <property type="project" value="InterPro"/>
</dbReference>
<dbReference type="PANTHER" id="PTHR22846:SF2">
    <property type="entry name" value="F-BOX-LIKE_WD REPEAT-CONTAINING PROTEIN EBI"/>
    <property type="match status" value="1"/>
</dbReference>
<dbReference type="Gene3D" id="2.130.10.10">
    <property type="entry name" value="YVTN repeat-like/Quinoprotein amine dehydrogenase"/>
    <property type="match status" value="1"/>
</dbReference>
<reference evidence="7 8" key="1">
    <citation type="submission" date="2023-10" db="EMBL/GenBank/DDBJ databases">
        <title>Comparative genomics analysis reveals potential genetic determinants of host preference in Cryptosporidium xiaoi.</title>
        <authorList>
            <person name="Xiao L."/>
            <person name="Li J."/>
        </authorList>
    </citation>
    <scope>NUCLEOTIDE SEQUENCE [LARGE SCALE GENOMIC DNA]</scope>
    <source>
        <strain evidence="7 8">52996</strain>
    </source>
</reference>
<dbReference type="SMART" id="SM00320">
    <property type="entry name" value="WD40"/>
    <property type="match status" value="4"/>
</dbReference>
<evidence type="ECO:0000256" key="2">
    <source>
        <dbReference type="ARBA" id="ARBA00022574"/>
    </source>
</evidence>
<dbReference type="GO" id="GO:0000118">
    <property type="term" value="C:histone deacetylase complex"/>
    <property type="evidence" value="ECO:0007669"/>
    <property type="project" value="TreeGrafter"/>
</dbReference>
<organism evidence="7 8">
    <name type="scientific">Cryptosporidium xiaoi</name>
    <dbReference type="NCBI Taxonomy" id="659607"/>
    <lineage>
        <taxon>Eukaryota</taxon>
        <taxon>Sar</taxon>
        <taxon>Alveolata</taxon>
        <taxon>Apicomplexa</taxon>
        <taxon>Conoidasida</taxon>
        <taxon>Coccidia</taxon>
        <taxon>Eucoccidiorida</taxon>
        <taxon>Eimeriorina</taxon>
        <taxon>Cryptosporidiidae</taxon>
        <taxon>Cryptosporidium</taxon>
    </lineage>
</organism>
<dbReference type="Pfam" id="PF08513">
    <property type="entry name" value="LisH"/>
    <property type="match status" value="1"/>
</dbReference>
<dbReference type="SMART" id="SM00667">
    <property type="entry name" value="LisH"/>
    <property type="match status" value="1"/>
</dbReference>
<name>A0AAV9Y046_9CRYT</name>
<evidence type="ECO:0000313" key="7">
    <source>
        <dbReference type="EMBL" id="KAK6590159.1"/>
    </source>
</evidence>